<evidence type="ECO:0000313" key="1">
    <source>
        <dbReference type="EMBL" id="NEA19893.1"/>
    </source>
</evidence>
<dbReference type="Proteomes" id="UP000471293">
    <property type="component" value="Unassembled WGS sequence"/>
</dbReference>
<name>A0A6N9UCL0_STRHA</name>
<sequence>MLRAATDGTVPPAAVREVRLTADWAGPVTGPLAGEEAVQAACGIMHVHGRAAGRPLPLGVDYAATAAGVLAAQGVCAVLFARYRGLGLGEVRTSAAQGALLA</sequence>
<dbReference type="GO" id="GO:0016740">
    <property type="term" value="F:transferase activity"/>
    <property type="evidence" value="ECO:0007669"/>
    <property type="project" value="UniProtKB-KW"/>
</dbReference>
<dbReference type="SUPFAM" id="SSF89796">
    <property type="entry name" value="CoA-transferase family III (CaiB/BaiF)"/>
    <property type="match status" value="1"/>
</dbReference>
<proteinExistence type="predicted"/>
<dbReference type="Pfam" id="PF02515">
    <property type="entry name" value="CoA_transf_3"/>
    <property type="match status" value="1"/>
</dbReference>
<gene>
    <name evidence="1" type="ORF">G3I29_31465</name>
</gene>
<accession>A0A6N9UCL0</accession>
<organism evidence="1 2">
    <name type="scientific">Streptomyces halstedii</name>
    <dbReference type="NCBI Taxonomy" id="1944"/>
    <lineage>
        <taxon>Bacteria</taxon>
        <taxon>Bacillati</taxon>
        <taxon>Actinomycetota</taxon>
        <taxon>Actinomycetes</taxon>
        <taxon>Kitasatosporales</taxon>
        <taxon>Streptomycetaceae</taxon>
        <taxon>Streptomyces</taxon>
    </lineage>
</organism>
<dbReference type="Gene3D" id="3.40.50.10540">
    <property type="entry name" value="Crotonobetainyl-coa:carnitine coa-transferase, domain 1"/>
    <property type="match status" value="1"/>
</dbReference>
<dbReference type="AlphaFoldDB" id="A0A6N9UCL0"/>
<keyword evidence="1" id="KW-0808">Transferase</keyword>
<reference evidence="1 2" key="1">
    <citation type="submission" date="2020-01" db="EMBL/GenBank/DDBJ databases">
        <title>Insect and environment-associated Actinomycetes.</title>
        <authorList>
            <person name="Currrie C."/>
            <person name="Chevrette M."/>
            <person name="Carlson C."/>
            <person name="Stubbendieck R."/>
            <person name="Wendt-Pienkowski E."/>
        </authorList>
    </citation>
    <scope>NUCLEOTIDE SEQUENCE [LARGE SCALE GENOMIC DNA]</scope>
    <source>
        <strain evidence="1 2">SID11342</strain>
    </source>
</reference>
<comment type="caution">
    <text evidence="1">The sequence shown here is derived from an EMBL/GenBank/DDBJ whole genome shotgun (WGS) entry which is preliminary data.</text>
</comment>
<evidence type="ECO:0000313" key="2">
    <source>
        <dbReference type="Proteomes" id="UP000471293"/>
    </source>
</evidence>
<feature type="non-terminal residue" evidence="1">
    <location>
        <position position="102"/>
    </location>
</feature>
<dbReference type="EMBL" id="JAAGLQ010000655">
    <property type="protein sequence ID" value="NEA19893.1"/>
    <property type="molecule type" value="Genomic_DNA"/>
</dbReference>
<dbReference type="InterPro" id="IPR003673">
    <property type="entry name" value="CoA-Trfase_fam_III"/>
</dbReference>
<dbReference type="InterPro" id="IPR023606">
    <property type="entry name" value="CoA-Trfase_III_dom_1_sf"/>
</dbReference>
<protein>
    <submittedName>
        <fullName evidence="1">CoA transferase</fullName>
    </submittedName>
</protein>